<dbReference type="EMBL" id="DMND01000143">
    <property type="protein sequence ID" value="HAN28142.1"/>
    <property type="molecule type" value="Genomic_DNA"/>
</dbReference>
<accession>A0A3C1KN55</accession>
<proteinExistence type="predicted"/>
<dbReference type="InterPro" id="IPR002933">
    <property type="entry name" value="Peptidase_M20"/>
</dbReference>
<dbReference type="SUPFAM" id="SSF53187">
    <property type="entry name" value="Zn-dependent exopeptidases"/>
    <property type="match status" value="1"/>
</dbReference>
<evidence type="ECO:0000256" key="3">
    <source>
        <dbReference type="ARBA" id="ARBA00023285"/>
    </source>
</evidence>
<evidence type="ECO:0000313" key="6">
    <source>
        <dbReference type="Proteomes" id="UP000259273"/>
    </source>
</evidence>
<dbReference type="Gene3D" id="3.40.630.10">
    <property type="entry name" value="Zn peptidases"/>
    <property type="match status" value="1"/>
</dbReference>
<dbReference type="PANTHER" id="PTHR43808">
    <property type="entry name" value="ACETYLORNITHINE DEACETYLASE"/>
    <property type="match status" value="1"/>
</dbReference>
<keyword evidence="4" id="KW-0732">Signal</keyword>
<feature type="chain" id="PRO_5017776100" description="Peptidase M20" evidence="4">
    <location>
        <begin position="24"/>
        <end position="193"/>
    </location>
</feature>
<dbReference type="InterPro" id="IPR001261">
    <property type="entry name" value="ArgE/DapE_CS"/>
</dbReference>
<sequence>MTLRNLISSACFALLATQTVAQGDDEHARKAFEIYKTIVEVDTSKAQGNTPRVARYLADELIAAGFPADDVRVVPKGDFATLIATYRGDGSAGRKPILFLGHLDVVEALAEDWERPPFSLTQDDVNYYARGSIDNKFGVAQLTATFIRLRREGFVPDRDLVLAFSGDEESGMTTTRMMAYEMPELAEAEFALN</sequence>
<feature type="non-terminal residue" evidence="5">
    <location>
        <position position="193"/>
    </location>
</feature>
<keyword evidence="1" id="KW-0378">Hydrolase</keyword>
<reference evidence="5 6" key="1">
    <citation type="journal article" date="2018" name="Nat. Biotechnol.">
        <title>A standardized bacterial taxonomy based on genome phylogeny substantially revises the tree of life.</title>
        <authorList>
            <person name="Parks D.H."/>
            <person name="Chuvochina M."/>
            <person name="Waite D.W."/>
            <person name="Rinke C."/>
            <person name="Skarshewski A."/>
            <person name="Chaumeil P.A."/>
            <person name="Hugenholtz P."/>
        </authorList>
    </citation>
    <scope>NUCLEOTIDE SEQUENCE [LARGE SCALE GENOMIC DNA]</scope>
    <source>
        <strain evidence="5">UBA9158</strain>
    </source>
</reference>
<evidence type="ECO:0000256" key="1">
    <source>
        <dbReference type="ARBA" id="ARBA00022801"/>
    </source>
</evidence>
<comment type="caution">
    <text evidence="5">The sequence shown here is derived from an EMBL/GenBank/DDBJ whole genome shotgun (WGS) entry which is preliminary data.</text>
</comment>
<evidence type="ECO:0000256" key="4">
    <source>
        <dbReference type="SAM" id="SignalP"/>
    </source>
</evidence>
<keyword evidence="2" id="KW-0862">Zinc</keyword>
<dbReference type="GO" id="GO:0016787">
    <property type="term" value="F:hydrolase activity"/>
    <property type="evidence" value="ECO:0007669"/>
    <property type="project" value="UniProtKB-KW"/>
</dbReference>
<evidence type="ECO:0000313" key="5">
    <source>
        <dbReference type="EMBL" id="HAN28142.1"/>
    </source>
</evidence>
<feature type="signal peptide" evidence="4">
    <location>
        <begin position="1"/>
        <end position="23"/>
    </location>
</feature>
<protein>
    <recommendedName>
        <fullName evidence="7">Peptidase M20</fullName>
    </recommendedName>
</protein>
<dbReference type="PANTHER" id="PTHR43808:SF8">
    <property type="entry name" value="PEPTIDASE M20 DIMERISATION DOMAIN-CONTAINING PROTEIN"/>
    <property type="match status" value="1"/>
</dbReference>
<evidence type="ECO:0008006" key="7">
    <source>
        <dbReference type="Google" id="ProtNLM"/>
    </source>
</evidence>
<gene>
    <name evidence="5" type="ORF">DCP75_10575</name>
</gene>
<dbReference type="AlphaFoldDB" id="A0A3C1KN55"/>
<dbReference type="Proteomes" id="UP000259273">
    <property type="component" value="Unassembled WGS sequence"/>
</dbReference>
<dbReference type="InterPro" id="IPR050072">
    <property type="entry name" value="Peptidase_M20A"/>
</dbReference>
<name>A0A3C1KN55_9GAMM</name>
<dbReference type="PROSITE" id="PS00758">
    <property type="entry name" value="ARGE_DAPE_CPG2_1"/>
    <property type="match status" value="1"/>
</dbReference>
<evidence type="ECO:0000256" key="2">
    <source>
        <dbReference type="ARBA" id="ARBA00022833"/>
    </source>
</evidence>
<dbReference type="Pfam" id="PF01546">
    <property type="entry name" value="Peptidase_M20"/>
    <property type="match status" value="1"/>
</dbReference>
<keyword evidence="3" id="KW-0170">Cobalt</keyword>
<organism evidence="5 6">
    <name type="scientific">Haliea salexigens</name>
    <dbReference type="NCBI Taxonomy" id="287487"/>
    <lineage>
        <taxon>Bacteria</taxon>
        <taxon>Pseudomonadati</taxon>
        <taxon>Pseudomonadota</taxon>
        <taxon>Gammaproteobacteria</taxon>
        <taxon>Cellvibrionales</taxon>
        <taxon>Halieaceae</taxon>
        <taxon>Haliea</taxon>
    </lineage>
</organism>